<dbReference type="InterPro" id="IPR000157">
    <property type="entry name" value="TIR_dom"/>
</dbReference>
<dbReference type="Pfam" id="PF05419">
    <property type="entry name" value="GUN4"/>
    <property type="match status" value="1"/>
</dbReference>
<reference evidence="2 3" key="1">
    <citation type="submission" date="2018-11" db="EMBL/GenBank/DDBJ databases">
        <title>Whole genome sequencing of an environmental sample.</title>
        <authorList>
            <person name="Sarangi A.N."/>
            <person name="Singh D."/>
            <person name="Tripathy S."/>
        </authorList>
    </citation>
    <scope>NUCLEOTIDE SEQUENCE [LARGE SCALE GENOMIC DNA]</scope>
    <source>
        <strain evidence="2 3">Lakshadweep</strain>
    </source>
</reference>
<dbReference type="SUPFAM" id="SSF52200">
    <property type="entry name" value="Toll/Interleukin receptor TIR domain"/>
    <property type="match status" value="1"/>
</dbReference>
<organism evidence="2 3">
    <name type="scientific">Leptolyngbya iicbica LK</name>
    <dbReference type="NCBI Taxonomy" id="2294035"/>
    <lineage>
        <taxon>Bacteria</taxon>
        <taxon>Bacillati</taxon>
        <taxon>Cyanobacteriota</taxon>
        <taxon>Cyanophyceae</taxon>
        <taxon>Leptolyngbyales</taxon>
        <taxon>Leptolyngbyaceae</taxon>
        <taxon>Leptolyngbya group</taxon>
        <taxon>Leptolyngbya</taxon>
        <taxon>Leptolyngbya iicbica</taxon>
    </lineage>
</organism>
<dbReference type="Gene3D" id="3.40.50.10140">
    <property type="entry name" value="Toll/interleukin-1 receptor homology (TIR) domain"/>
    <property type="match status" value="1"/>
</dbReference>
<evidence type="ECO:0000313" key="2">
    <source>
        <dbReference type="EMBL" id="RZM82161.1"/>
    </source>
</evidence>
<dbReference type="InterPro" id="IPR035897">
    <property type="entry name" value="Toll_tir_struct_dom_sf"/>
</dbReference>
<dbReference type="PROSITE" id="PS50104">
    <property type="entry name" value="TIR"/>
    <property type="match status" value="1"/>
</dbReference>
<dbReference type="AlphaFoldDB" id="A0A4Q7EF37"/>
<dbReference type="EMBL" id="QVFV01000001">
    <property type="protein sequence ID" value="RZM82161.1"/>
    <property type="molecule type" value="Genomic_DNA"/>
</dbReference>
<protein>
    <submittedName>
        <fullName evidence="2">TIR domain-containing protein</fullName>
    </submittedName>
</protein>
<dbReference type="PANTHER" id="PTHR34800:SF1">
    <property type="entry name" value="TETRAPYRROLE-BINDING PROTEIN, CHLOROPLASTIC"/>
    <property type="match status" value="1"/>
</dbReference>
<name>A0A4Q7EF37_9CYAN</name>
<dbReference type="Proteomes" id="UP000292459">
    <property type="component" value="Unassembled WGS sequence"/>
</dbReference>
<gene>
    <name evidence="2" type="ORF">DYY88_02575</name>
</gene>
<dbReference type="CDD" id="cd16383">
    <property type="entry name" value="GUN4"/>
    <property type="match status" value="1"/>
</dbReference>
<dbReference type="GO" id="GO:0046906">
    <property type="term" value="F:tetrapyrrole binding"/>
    <property type="evidence" value="ECO:0007669"/>
    <property type="project" value="TreeGrafter"/>
</dbReference>
<sequence>MPSIFISYRRSDSSADAGRVYDRLAVHFGKRAVFKDVDDIPPGVDFRDYLNDTLSQCQILLAIIGPDWLNAKDAQGRRRIDNSNDWVRAEIEEALRRPTMIVVPLLVSNADMPGVDELPNGLKDLAYRNYRQARPDPDFNKDMDRLIRGLEQHMGKPRLLLPLHMPAEGKSRLSRQQFLKWTGLGGVGLLSILGIRPILKTLAPTSTPIPTELSQLEEYLQARQWQEADQETLDVMLRLSNREEVGRLTEADLQGFSCEILQGIDQLWIAASDGKFGFSVQHRIYTSMCAEVATAAAINQDSYLCFADRVGWTRVWDTEQDDVQVAYSLDSPVGHLPWKVLCGSGSEYCDASRDELNRYGALQSRLASCPKV</sequence>
<proteinExistence type="predicted"/>
<dbReference type="Pfam" id="PF13676">
    <property type="entry name" value="TIR_2"/>
    <property type="match status" value="1"/>
</dbReference>
<feature type="domain" description="TIR" evidence="1">
    <location>
        <begin position="1"/>
        <end position="147"/>
    </location>
</feature>
<dbReference type="Gene3D" id="1.10.10.1770">
    <property type="entry name" value="Gun4-like"/>
    <property type="match status" value="1"/>
</dbReference>
<dbReference type="RefSeq" id="WP_072041287.1">
    <property type="nucleotide sequence ID" value="NZ_QVFV01000001.1"/>
</dbReference>
<dbReference type="PANTHER" id="PTHR34800">
    <property type="entry name" value="TETRAPYRROLE-BINDING PROTEIN, CHLOROPLASTIC"/>
    <property type="match status" value="1"/>
</dbReference>
<dbReference type="OrthoDB" id="7915178at2"/>
<dbReference type="GO" id="GO:0007165">
    <property type="term" value="P:signal transduction"/>
    <property type="evidence" value="ECO:0007669"/>
    <property type="project" value="InterPro"/>
</dbReference>
<evidence type="ECO:0000313" key="3">
    <source>
        <dbReference type="Proteomes" id="UP000292459"/>
    </source>
</evidence>
<dbReference type="InterPro" id="IPR037215">
    <property type="entry name" value="GUN4-like_sf"/>
</dbReference>
<evidence type="ECO:0000259" key="1">
    <source>
        <dbReference type="PROSITE" id="PS50104"/>
    </source>
</evidence>
<accession>A0A4Q7EF37</accession>
<comment type="caution">
    <text evidence="2">The sequence shown here is derived from an EMBL/GenBank/DDBJ whole genome shotgun (WGS) entry which is preliminary data.</text>
</comment>
<dbReference type="InterPro" id="IPR008629">
    <property type="entry name" value="GUN4-like"/>
</dbReference>
<keyword evidence="3" id="KW-1185">Reference proteome</keyword>
<dbReference type="SUPFAM" id="SSF140869">
    <property type="entry name" value="GUN4-like"/>
    <property type="match status" value="1"/>
</dbReference>
<dbReference type="Gene3D" id="1.25.40.620">
    <property type="match status" value="1"/>
</dbReference>